<protein>
    <submittedName>
        <fullName evidence="1">Uncharacterized protein</fullName>
    </submittedName>
</protein>
<sequence length="543" mass="62357">MNDKKRFKIAKSRSLSIQNSQCDPLDEVISAILSESTINSEKIVLDVGKQDESKRYNALKKLMKQKYSGRNGCWGTLENIFNALEVLLSPMVEEIDLTNVMSFSPDYFKQQYYSKAMQLIQTKAPRVLTLKSSEEFFIDRQIVDAIVNLKCLTNLDFQKCSMKYRDLMKVCTSLPSLKSVNVQIFFESDFLEDVEVFQESFSNLEYLICSLSFDFGLLDKGDNIARLFWRRCMENLLNLKGLAISGKYAKLMTFTQSFDAIVPGKSNLETLKCMPNTLKMHLLFPEVNDLEIFFSAFDSAAAIKNMLLFPKLVQSLKLRRVSSPQVVDIFLAKYGPHCTSLMIEAREEMIYSYKRIFSNCPKLERLTLYLLKMTDDGSNITSHKNCYALTKFSLFPPRGSFAKLSNILTAASNLQHFTLISEWCDLEDLQILSSLIEKKRILQSLVSFSFIGDSTSRIPLGFRERPEFAQLVSFSPVFCELLKNAIAFLPKLKNSDVRFTIEDRASVLFEESTDNRRKRRPSAALLYFVTRDETLTDYMDILK</sequence>
<gene>
    <name evidence="1" type="ORF">CLODIP_2_CD01959</name>
</gene>
<reference evidence="1 2" key="1">
    <citation type="submission" date="2020-04" db="EMBL/GenBank/DDBJ databases">
        <authorList>
            <person name="Alioto T."/>
            <person name="Alioto T."/>
            <person name="Gomez Garrido J."/>
        </authorList>
    </citation>
    <scope>NUCLEOTIDE SEQUENCE [LARGE SCALE GENOMIC DNA]</scope>
</reference>
<dbReference type="EMBL" id="CADEPI010000416">
    <property type="protein sequence ID" value="CAB3385510.1"/>
    <property type="molecule type" value="Genomic_DNA"/>
</dbReference>
<evidence type="ECO:0000313" key="2">
    <source>
        <dbReference type="Proteomes" id="UP000494165"/>
    </source>
</evidence>
<keyword evidence="2" id="KW-1185">Reference proteome</keyword>
<dbReference type="Gene3D" id="3.80.10.10">
    <property type="entry name" value="Ribonuclease Inhibitor"/>
    <property type="match status" value="1"/>
</dbReference>
<dbReference type="Proteomes" id="UP000494165">
    <property type="component" value="Unassembled WGS sequence"/>
</dbReference>
<dbReference type="SUPFAM" id="SSF52047">
    <property type="entry name" value="RNI-like"/>
    <property type="match status" value="1"/>
</dbReference>
<name>A0A8S1DSM2_9INSE</name>
<comment type="caution">
    <text evidence="1">The sequence shown here is derived from an EMBL/GenBank/DDBJ whole genome shotgun (WGS) entry which is preliminary data.</text>
</comment>
<evidence type="ECO:0000313" key="1">
    <source>
        <dbReference type="EMBL" id="CAB3385510.1"/>
    </source>
</evidence>
<dbReference type="AlphaFoldDB" id="A0A8S1DSM2"/>
<organism evidence="1 2">
    <name type="scientific">Cloeon dipterum</name>
    <dbReference type="NCBI Taxonomy" id="197152"/>
    <lineage>
        <taxon>Eukaryota</taxon>
        <taxon>Metazoa</taxon>
        <taxon>Ecdysozoa</taxon>
        <taxon>Arthropoda</taxon>
        <taxon>Hexapoda</taxon>
        <taxon>Insecta</taxon>
        <taxon>Pterygota</taxon>
        <taxon>Palaeoptera</taxon>
        <taxon>Ephemeroptera</taxon>
        <taxon>Pisciforma</taxon>
        <taxon>Baetidae</taxon>
        <taxon>Cloeon</taxon>
    </lineage>
</organism>
<dbReference type="InterPro" id="IPR032675">
    <property type="entry name" value="LRR_dom_sf"/>
</dbReference>
<proteinExistence type="predicted"/>
<accession>A0A8S1DSM2</accession>